<reference evidence="3" key="1">
    <citation type="submission" date="2022-03" db="EMBL/GenBank/DDBJ databases">
        <authorList>
            <person name="Sayadi A."/>
        </authorList>
    </citation>
    <scope>NUCLEOTIDE SEQUENCE</scope>
</reference>
<dbReference type="Pfam" id="PF05225">
    <property type="entry name" value="HTH_psq"/>
    <property type="match status" value="1"/>
</dbReference>
<dbReference type="InterPro" id="IPR007889">
    <property type="entry name" value="HTH_Psq"/>
</dbReference>
<dbReference type="OrthoDB" id="6766699at2759"/>
<evidence type="ECO:0000256" key="1">
    <source>
        <dbReference type="ARBA" id="ARBA00004123"/>
    </source>
</evidence>
<comment type="caution">
    <text evidence="3">The sequence shown here is derived from an EMBL/GenBank/DDBJ whole genome shotgun (WGS) entry which is preliminary data.</text>
</comment>
<dbReference type="Gene3D" id="1.10.10.60">
    <property type="entry name" value="Homeodomain-like"/>
    <property type="match status" value="1"/>
</dbReference>
<evidence type="ECO:0000259" key="2">
    <source>
        <dbReference type="Pfam" id="PF05225"/>
    </source>
</evidence>
<keyword evidence="4" id="KW-1185">Reference proteome</keyword>
<feature type="domain" description="HTH psq-type" evidence="2">
    <location>
        <begin position="13"/>
        <end position="48"/>
    </location>
</feature>
<dbReference type="GO" id="GO:0005634">
    <property type="term" value="C:nucleus"/>
    <property type="evidence" value="ECO:0007669"/>
    <property type="project" value="UniProtKB-SubCell"/>
</dbReference>
<dbReference type="EMBL" id="CAKOFQ010006709">
    <property type="protein sequence ID" value="CAH1963652.1"/>
    <property type="molecule type" value="Genomic_DNA"/>
</dbReference>
<name>A0A9P0P3A2_ACAOB</name>
<evidence type="ECO:0000313" key="3">
    <source>
        <dbReference type="EMBL" id="CAH1963652.1"/>
    </source>
</evidence>
<organism evidence="3 4">
    <name type="scientific">Acanthoscelides obtectus</name>
    <name type="common">Bean weevil</name>
    <name type="synonym">Bruchus obtectus</name>
    <dbReference type="NCBI Taxonomy" id="200917"/>
    <lineage>
        <taxon>Eukaryota</taxon>
        <taxon>Metazoa</taxon>
        <taxon>Ecdysozoa</taxon>
        <taxon>Arthropoda</taxon>
        <taxon>Hexapoda</taxon>
        <taxon>Insecta</taxon>
        <taxon>Pterygota</taxon>
        <taxon>Neoptera</taxon>
        <taxon>Endopterygota</taxon>
        <taxon>Coleoptera</taxon>
        <taxon>Polyphaga</taxon>
        <taxon>Cucujiformia</taxon>
        <taxon>Chrysomeloidea</taxon>
        <taxon>Chrysomelidae</taxon>
        <taxon>Bruchinae</taxon>
        <taxon>Bruchini</taxon>
        <taxon>Acanthoscelides</taxon>
    </lineage>
</organism>
<protein>
    <recommendedName>
        <fullName evidence="2">HTH psq-type domain-containing protein</fullName>
    </recommendedName>
</protein>
<sequence length="76" mass="8762">MPSKGIKQHNWSENNMLEAVKAVQSKRMGYLLAAKTFSVPRATLFRYCQILKDDQNLRKQTRKKTNIIARIRAKAG</sequence>
<dbReference type="Proteomes" id="UP001152888">
    <property type="component" value="Unassembled WGS sequence"/>
</dbReference>
<accession>A0A9P0P3A2</accession>
<dbReference type="SUPFAM" id="SSF46689">
    <property type="entry name" value="Homeodomain-like"/>
    <property type="match status" value="1"/>
</dbReference>
<evidence type="ECO:0000313" key="4">
    <source>
        <dbReference type="Proteomes" id="UP001152888"/>
    </source>
</evidence>
<dbReference type="AlphaFoldDB" id="A0A9P0P3A2"/>
<gene>
    <name evidence="3" type="ORF">ACAOBT_LOCUS5326</name>
</gene>
<comment type="subcellular location">
    <subcellularLocation>
        <location evidence="1">Nucleus</location>
    </subcellularLocation>
</comment>
<proteinExistence type="predicted"/>
<dbReference type="InterPro" id="IPR009057">
    <property type="entry name" value="Homeodomain-like_sf"/>
</dbReference>
<dbReference type="GO" id="GO:0003677">
    <property type="term" value="F:DNA binding"/>
    <property type="evidence" value="ECO:0007669"/>
    <property type="project" value="InterPro"/>
</dbReference>